<evidence type="ECO:0000313" key="8">
    <source>
        <dbReference type="EMBL" id="WVN85840.1"/>
    </source>
</evidence>
<dbReference type="GO" id="GO:0032979">
    <property type="term" value="P:protein insertion into mitochondrial inner membrane from matrix"/>
    <property type="evidence" value="ECO:0007669"/>
    <property type="project" value="TreeGrafter"/>
</dbReference>
<dbReference type="RefSeq" id="XP_066066540.1">
    <property type="nucleotide sequence ID" value="XM_066210443.1"/>
</dbReference>
<dbReference type="KEGG" id="cdep:91085206"/>
<evidence type="ECO:0008006" key="10">
    <source>
        <dbReference type="Google" id="ProtNLM"/>
    </source>
</evidence>
<dbReference type="InterPro" id="IPR001708">
    <property type="entry name" value="YidC/ALB3/OXA1/COX18"/>
</dbReference>
<keyword evidence="9" id="KW-1185">Reference proteome</keyword>
<reference evidence="8" key="1">
    <citation type="submission" date="2016-06" db="EMBL/GenBank/DDBJ databases">
        <authorList>
            <person name="Cuomo C."/>
            <person name="Litvintseva A."/>
            <person name="Heitman J."/>
            <person name="Chen Y."/>
            <person name="Sun S."/>
            <person name="Springer D."/>
            <person name="Dromer F."/>
            <person name="Young S."/>
            <person name="Zeng Q."/>
            <person name="Chapman S."/>
            <person name="Gujja S."/>
            <person name="Saif S."/>
            <person name="Birren B."/>
        </authorList>
    </citation>
    <scope>NUCLEOTIDE SEQUENCE</scope>
    <source>
        <strain evidence="8">CBS 7841</strain>
    </source>
</reference>
<evidence type="ECO:0000256" key="7">
    <source>
        <dbReference type="SAM" id="Phobius"/>
    </source>
</evidence>
<name>A0AAJ8LX63_9TREE</name>
<accession>A0AAJ8LX63</accession>
<dbReference type="EMBL" id="CP143784">
    <property type="protein sequence ID" value="WVN85840.1"/>
    <property type="molecule type" value="Genomic_DNA"/>
</dbReference>
<feature type="transmembrane region" description="Helical" evidence="7">
    <location>
        <begin position="400"/>
        <end position="419"/>
    </location>
</feature>
<reference evidence="8" key="3">
    <citation type="submission" date="2024-01" db="EMBL/GenBank/DDBJ databases">
        <authorList>
            <person name="Coelho M.A."/>
            <person name="David-Palma M."/>
            <person name="Shea T."/>
            <person name="Sun S."/>
            <person name="Cuomo C.A."/>
            <person name="Heitman J."/>
        </authorList>
    </citation>
    <scope>NUCLEOTIDE SEQUENCE</scope>
    <source>
        <strain evidence="8">CBS 7841</strain>
    </source>
</reference>
<feature type="transmembrane region" description="Helical" evidence="7">
    <location>
        <begin position="120"/>
        <end position="144"/>
    </location>
</feature>
<evidence type="ECO:0000256" key="5">
    <source>
        <dbReference type="ARBA" id="ARBA00023136"/>
    </source>
</evidence>
<comment type="subcellular location">
    <subcellularLocation>
        <location evidence="1">Membrane</location>
        <topology evidence="1">Multi-pass membrane protein</topology>
    </subcellularLocation>
</comment>
<organism evidence="8 9">
    <name type="scientific">Cryptococcus depauperatus CBS 7841</name>
    <dbReference type="NCBI Taxonomy" id="1295531"/>
    <lineage>
        <taxon>Eukaryota</taxon>
        <taxon>Fungi</taxon>
        <taxon>Dikarya</taxon>
        <taxon>Basidiomycota</taxon>
        <taxon>Agaricomycotina</taxon>
        <taxon>Tremellomycetes</taxon>
        <taxon>Tremellales</taxon>
        <taxon>Cryptococcaceae</taxon>
        <taxon>Cryptococcus</taxon>
    </lineage>
</organism>
<comment type="similarity">
    <text evidence="2">Belongs to the OXA1/ALB3/YidC family.</text>
</comment>
<dbReference type="Proteomes" id="UP000094043">
    <property type="component" value="Chromosome 1"/>
</dbReference>
<dbReference type="AlphaFoldDB" id="A0AAJ8LX63"/>
<evidence type="ECO:0000256" key="6">
    <source>
        <dbReference type="SAM" id="MobiDB-lite"/>
    </source>
</evidence>
<keyword evidence="4 7" id="KW-1133">Transmembrane helix</keyword>
<evidence type="ECO:0000256" key="1">
    <source>
        <dbReference type="ARBA" id="ARBA00004141"/>
    </source>
</evidence>
<gene>
    <name evidence="8" type="ORF">L203_100992</name>
</gene>
<feature type="region of interest" description="Disordered" evidence="6">
    <location>
        <begin position="335"/>
        <end position="363"/>
    </location>
</feature>
<dbReference type="PANTHER" id="PTHR12428:SF65">
    <property type="entry name" value="CYTOCHROME C OXIDASE ASSEMBLY PROTEIN COX18, MITOCHONDRIAL"/>
    <property type="match status" value="1"/>
</dbReference>
<proteinExistence type="inferred from homology"/>
<evidence type="ECO:0000256" key="2">
    <source>
        <dbReference type="ARBA" id="ARBA00009877"/>
    </source>
</evidence>
<protein>
    <recommendedName>
        <fullName evidence="10">Preprotein translocase subunit YidC</fullName>
    </recommendedName>
</protein>
<reference evidence="8" key="2">
    <citation type="journal article" date="2022" name="Elife">
        <title>Obligate sexual reproduction of a homothallic fungus closely related to the Cryptococcus pathogenic species complex.</title>
        <authorList>
            <person name="Passer A.R."/>
            <person name="Clancey S.A."/>
            <person name="Shea T."/>
            <person name="David-Palma M."/>
            <person name="Averette A.F."/>
            <person name="Boekhout T."/>
            <person name="Porcel B.M."/>
            <person name="Nowrousian M."/>
            <person name="Cuomo C.A."/>
            <person name="Sun S."/>
            <person name="Heitman J."/>
            <person name="Coelho M.A."/>
        </authorList>
    </citation>
    <scope>NUCLEOTIDE SEQUENCE</scope>
    <source>
        <strain evidence="8">CBS 7841</strain>
    </source>
</reference>
<dbReference type="GO" id="GO:0005743">
    <property type="term" value="C:mitochondrial inner membrane"/>
    <property type="evidence" value="ECO:0007669"/>
    <property type="project" value="TreeGrafter"/>
</dbReference>
<feature type="compositionally biased region" description="Polar residues" evidence="6">
    <location>
        <begin position="346"/>
        <end position="358"/>
    </location>
</feature>
<evidence type="ECO:0000313" key="9">
    <source>
        <dbReference type="Proteomes" id="UP000094043"/>
    </source>
</evidence>
<dbReference type="PANTHER" id="PTHR12428">
    <property type="entry name" value="OXA1"/>
    <property type="match status" value="1"/>
</dbReference>
<dbReference type="GeneID" id="91085206"/>
<evidence type="ECO:0000256" key="4">
    <source>
        <dbReference type="ARBA" id="ARBA00022989"/>
    </source>
</evidence>
<keyword evidence="3 7" id="KW-0812">Transmembrane</keyword>
<dbReference type="GO" id="GO:0032977">
    <property type="term" value="F:membrane insertase activity"/>
    <property type="evidence" value="ECO:0007669"/>
    <property type="project" value="InterPro"/>
</dbReference>
<dbReference type="GO" id="GO:0033617">
    <property type="term" value="P:mitochondrial respiratory chain complex IV assembly"/>
    <property type="evidence" value="ECO:0007669"/>
    <property type="project" value="TreeGrafter"/>
</dbReference>
<keyword evidence="5 7" id="KW-0472">Membrane</keyword>
<evidence type="ECO:0000256" key="3">
    <source>
        <dbReference type="ARBA" id="ARBA00022692"/>
    </source>
</evidence>
<sequence>MLGAKAFQPPLPLKPPLHNAVRVLSRQYLSTTTLRPQGFIAAPSIRPGLRFVYQRKSFAFNHIRYLSSTPISSTAVHEPDINPATLDTPIPDDLLQPASTFLDPYIHPLSDLLISLPHPLGYGVSIIVITLLVRTVFTLPVSLWQKRRAKRMQDLVAPQISAANERLARSLADDYRRKGLGYTEYLLELRRQMIITQKALHKKYRVQPFITQWTPLLTHIPLFITLSLTIRRAVDLPDSPLASDSFLWLDHLGQADSTGILPLAGMLVAFGNAELVGRRSKDVRNAYEGRVQEKPTEEPKKPLKVIVQAPKGDSNAPASPLFSSTSAAKGKPILTPASISADKPRNLSTSSPVLTTPRQQKRWQPIQKPMENGNVLVEVGSDGKPPTVSPSRRAEIARRVFAQILRFSSIGFAMVASHIPSGVVLYWFTSICYSFFQNVVLNELPRWRAKQQAKKGLLSTSQYVEDWVPHHSYLFRKGRSKCAGFNHLLEKTISASANFVA</sequence>